<protein>
    <submittedName>
        <fullName evidence="3">Uncharacterized protein</fullName>
    </submittedName>
</protein>
<name>A0ABS5Y6R6_9CYAN</name>
<dbReference type="RefSeq" id="WP_215618547.1">
    <property type="nucleotide sequence ID" value="NZ_JADOER010000009.1"/>
</dbReference>
<keyword evidence="4" id="KW-1185">Reference proteome</keyword>
<organism evidence="3 4">
    <name type="scientific">Leptothoe kymatousa TAU-MAC 1615</name>
    <dbReference type="NCBI Taxonomy" id="2364775"/>
    <lineage>
        <taxon>Bacteria</taxon>
        <taxon>Bacillati</taxon>
        <taxon>Cyanobacteriota</taxon>
        <taxon>Cyanophyceae</taxon>
        <taxon>Nodosilineales</taxon>
        <taxon>Cymatolegaceae</taxon>
        <taxon>Leptothoe</taxon>
        <taxon>Leptothoe kymatousa</taxon>
    </lineage>
</organism>
<feature type="signal peptide" evidence="2">
    <location>
        <begin position="1"/>
        <end position="27"/>
    </location>
</feature>
<keyword evidence="1" id="KW-1133">Transmembrane helix</keyword>
<keyword evidence="1" id="KW-0812">Transmembrane</keyword>
<comment type="caution">
    <text evidence="3">The sequence shown here is derived from an EMBL/GenBank/DDBJ whole genome shotgun (WGS) entry which is preliminary data.</text>
</comment>
<dbReference type="EMBL" id="JADOER010000009">
    <property type="protein sequence ID" value="MBT9312655.1"/>
    <property type="molecule type" value="Genomic_DNA"/>
</dbReference>
<sequence>MKFCYKFTQYFLFSIFLTVVASPPAMAYVGPGAGLVSIAAFIAFAVAIVAALFGFLWFPIKRLLSKQNTVASTEEPLCETEEG</sequence>
<feature type="chain" id="PRO_5046544310" evidence="2">
    <location>
        <begin position="28"/>
        <end position="83"/>
    </location>
</feature>
<proteinExistence type="predicted"/>
<reference evidence="3 4" key="1">
    <citation type="journal article" date="2021" name="Mar. Drugs">
        <title>Genome Reduction and Secondary Metabolism of the Marine Sponge-Associated Cyanobacterium Leptothoe.</title>
        <authorList>
            <person name="Konstantinou D."/>
            <person name="Popin R.V."/>
            <person name="Fewer D.P."/>
            <person name="Sivonen K."/>
            <person name="Gkelis S."/>
        </authorList>
    </citation>
    <scope>NUCLEOTIDE SEQUENCE [LARGE SCALE GENOMIC DNA]</scope>
    <source>
        <strain evidence="3 4">TAU-MAC 1615</strain>
    </source>
</reference>
<feature type="transmembrane region" description="Helical" evidence="1">
    <location>
        <begin position="37"/>
        <end position="58"/>
    </location>
</feature>
<evidence type="ECO:0000256" key="2">
    <source>
        <dbReference type="SAM" id="SignalP"/>
    </source>
</evidence>
<gene>
    <name evidence="3" type="ORF">IXB28_10595</name>
</gene>
<accession>A0ABS5Y6R6</accession>
<evidence type="ECO:0000256" key="1">
    <source>
        <dbReference type="SAM" id="Phobius"/>
    </source>
</evidence>
<keyword evidence="2" id="KW-0732">Signal</keyword>
<evidence type="ECO:0000313" key="4">
    <source>
        <dbReference type="Proteomes" id="UP001196661"/>
    </source>
</evidence>
<dbReference type="Proteomes" id="UP001196661">
    <property type="component" value="Unassembled WGS sequence"/>
</dbReference>
<keyword evidence="1" id="KW-0472">Membrane</keyword>
<evidence type="ECO:0000313" key="3">
    <source>
        <dbReference type="EMBL" id="MBT9312655.1"/>
    </source>
</evidence>